<reference evidence="2 3" key="1">
    <citation type="submission" date="2019-02" db="EMBL/GenBank/DDBJ databases">
        <title>Deep-cultivation of Planctomycetes and their phenomic and genomic characterization uncovers novel biology.</title>
        <authorList>
            <person name="Wiegand S."/>
            <person name="Jogler M."/>
            <person name="Boedeker C."/>
            <person name="Pinto D."/>
            <person name="Vollmers J."/>
            <person name="Rivas-Marin E."/>
            <person name="Kohn T."/>
            <person name="Peeters S.H."/>
            <person name="Heuer A."/>
            <person name="Rast P."/>
            <person name="Oberbeckmann S."/>
            <person name="Bunk B."/>
            <person name="Jeske O."/>
            <person name="Meyerdierks A."/>
            <person name="Storesund J.E."/>
            <person name="Kallscheuer N."/>
            <person name="Luecker S."/>
            <person name="Lage O.M."/>
            <person name="Pohl T."/>
            <person name="Merkel B.J."/>
            <person name="Hornburger P."/>
            <person name="Mueller R.-W."/>
            <person name="Bruemmer F."/>
            <person name="Labrenz M."/>
            <person name="Spormann A.M."/>
            <person name="Op den Camp H."/>
            <person name="Overmann J."/>
            <person name="Amann R."/>
            <person name="Jetten M.S.M."/>
            <person name="Mascher T."/>
            <person name="Medema M.H."/>
            <person name="Devos D.P."/>
            <person name="Kaster A.-K."/>
            <person name="Ovreas L."/>
            <person name="Rohde M."/>
            <person name="Galperin M.Y."/>
            <person name="Jogler C."/>
        </authorList>
    </citation>
    <scope>NUCLEOTIDE SEQUENCE [LARGE SCALE GENOMIC DNA]</scope>
    <source>
        <strain evidence="2 3">Pla133</strain>
    </source>
</reference>
<dbReference type="Pfam" id="PF01261">
    <property type="entry name" value="AP_endonuc_2"/>
    <property type="match status" value="1"/>
</dbReference>
<dbReference type="SUPFAM" id="SSF51658">
    <property type="entry name" value="Xylose isomerase-like"/>
    <property type="match status" value="1"/>
</dbReference>
<dbReference type="InterPro" id="IPR013022">
    <property type="entry name" value="Xyl_isomerase-like_TIM-brl"/>
</dbReference>
<dbReference type="EMBL" id="CP036287">
    <property type="protein sequence ID" value="QDU66306.1"/>
    <property type="molecule type" value="Genomic_DNA"/>
</dbReference>
<gene>
    <name evidence="2" type="ORF">Pla133_13740</name>
</gene>
<dbReference type="GO" id="GO:0016853">
    <property type="term" value="F:isomerase activity"/>
    <property type="evidence" value="ECO:0007669"/>
    <property type="project" value="UniProtKB-KW"/>
</dbReference>
<name>A0A518BH63_9BACT</name>
<dbReference type="InterPro" id="IPR036237">
    <property type="entry name" value="Xyl_isomerase-like_sf"/>
</dbReference>
<organism evidence="2 3">
    <name type="scientific">Engelhardtia mirabilis</name>
    <dbReference type="NCBI Taxonomy" id="2528011"/>
    <lineage>
        <taxon>Bacteria</taxon>
        <taxon>Pseudomonadati</taxon>
        <taxon>Planctomycetota</taxon>
        <taxon>Planctomycetia</taxon>
        <taxon>Planctomycetia incertae sedis</taxon>
        <taxon>Engelhardtia</taxon>
    </lineage>
</organism>
<evidence type="ECO:0000313" key="2">
    <source>
        <dbReference type="EMBL" id="QDU66306.1"/>
    </source>
</evidence>
<dbReference type="KEGG" id="pbap:Pla133_13740"/>
<keyword evidence="2" id="KW-0413">Isomerase</keyword>
<feature type="domain" description="Xylose isomerase-like TIM barrel" evidence="1">
    <location>
        <begin position="31"/>
        <end position="278"/>
    </location>
</feature>
<dbReference type="Proteomes" id="UP000316921">
    <property type="component" value="Chromosome"/>
</dbReference>
<dbReference type="RefSeq" id="WP_145063813.1">
    <property type="nucleotide sequence ID" value="NZ_CP036287.1"/>
</dbReference>
<evidence type="ECO:0000259" key="1">
    <source>
        <dbReference type="Pfam" id="PF01261"/>
    </source>
</evidence>
<accession>A0A518BH63</accession>
<sequence>MTAPGIPNPFCLSTSCFGARLTSIQDQVFAAVGMGFRKLELGLTDSPPSMDGLEESQAETGTELISMVAGCRDTQGRDLPAARLASLDESMRERAVNSIRRHARLAQRWGAPRLVVRGSQIEDKALEAEARALEAEALRDGVSSELRERVGEYVLRVQQAGQPQLQLLCRSLHQLMGEFPELKVALEPGRYIDDLLGFDAMGWVLDDLSKTGLGYWHDVGRIHLRERQGLPPQAEWLEAYGSRMVGIHLQDAAEDETAMPLGQGEVDFKLVKEFLPKSAERVVELHHRHGRAEILGSVQFLLSLGI</sequence>
<evidence type="ECO:0000313" key="3">
    <source>
        <dbReference type="Proteomes" id="UP000316921"/>
    </source>
</evidence>
<proteinExistence type="predicted"/>
<dbReference type="Gene3D" id="3.20.20.150">
    <property type="entry name" value="Divalent-metal-dependent TIM barrel enzymes"/>
    <property type="match status" value="1"/>
</dbReference>
<dbReference type="AlphaFoldDB" id="A0A518BH63"/>
<protein>
    <submittedName>
        <fullName evidence="2">Xylose isomerase-like TIM barrel</fullName>
    </submittedName>
</protein>
<keyword evidence="3" id="KW-1185">Reference proteome</keyword>